<dbReference type="EMBL" id="UINC01000655">
    <property type="protein sequence ID" value="SUZ59003.1"/>
    <property type="molecule type" value="Genomic_DNA"/>
</dbReference>
<dbReference type="Pfam" id="PF01636">
    <property type="entry name" value="APH"/>
    <property type="match status" value="1"/>
</dbReference>
<name>A0A381NZY7_9ZZZZ</name>
<dbReference type="SUPFAM" id="SSF56112">
    <property type="entry name" value="Protein kinase-like (PK-like)"/>
    <property type="match status" value="1"/>
</dbReference>
<sequence length="350" mass="41429">MKNLNTNFGRFDKDYLTSWLEIFSNEPVLQLECLLLKGDASDRNYYRATYLLNTSPDRPRSIIIMQLARLEPEPDFNCMQKFLKKMDIPVPDILRFDVERGLLFLMDCGDTHLADKIEAEPKNIVYWYQKAIEIIVTFHTRATENLTPDCPAKNLFFDKEKLMWEMDFMLEHYVQGILKNTLSFDEKNKTREALGTLCKALSDQDRVFTHRDYHSRNIMIHNGKLRVIDFQDARMGPCQYDLVSLLKDSYIVIEESVRKELLEYYIECMQRDGREIKRDPFYKIFDWMSVQRNLKAIGTFAYQSKILGNDRYLQYVEPTLEYIKKTLENRRDLEFLVPALNSAIPILNTI</sequence>
<evidence type="ECO:0000313" key="2">
    <source>
        <dbReference type="EMBL" id="SUZ59003.1"/>
    </source>
</evidence>
<evidence type="ECO:0000259" key="1">
    <source>
        <dbReference type="Pfam" id="PF01636"/>
    </source>
</evidence>
<feature type="domain" description="Aminoglycoside phosphotransferase" evidence="1">
    <location>
        <begin position="36"/>
        <end position="267"/>
    </location>
</feature>
<dbReference type="Gene3D" id="3.30.200.20">
    <property type="entry name" value="Phosphorylase Kinase, domain 1"/>
    <property type="match status" value="1"/>
</dbReference>
<protein>
    <recommendedName>
        <fullName evidence="1">Aminoglycoside phosphotransferase domain-containing protein</fullName>
    </recommendedName>
</protein>
<proteinExistence type="predicted"/>
<dbReference type="Gene3D" id="3.90.1200.10">
    <property type="match status" value="1"/>
</dbReference>
<organism evidence="2">
    <name type="scientific">marine metagenome</name>
    <dbReference type="NCBI Taxonomy" id="408172"/>
    <lineage>
        <taxon>unclassified sequences</taxon>
        <taxon>metagenomes</taxon>
        <taxon>ecological metagenomes</taxon>
    </lineage>
</organism>
<dbReference type="InterPro" id="IPR011009">
    <property type="entry name" value="Kinase-like_dom_sf"/>
</dbReference>
<accession>A0A381NZY7</accession>
<dbReference type="AlphaFoldDB" id="A0A381NZY7"/>
<dbReference type="InterPro" id="IPR002575">
    <property type="entry name" value="Aminoglycoside_PTrfase"/>
</dbReference>
<gene>
    <name evidence="2" type="ORF">METZ01_LOCUS11857</name>
</gene>
<reference evidence="2" key="1">
    <citation type="submission" date="2018-05" db="EMBL/GenBank/DDBJ databases">
        <authorList>
            <person name="Lanie J.A."/>
            <person name="Ng W.-L."/>
            <person name="Kazmierczak K.M."/>
            <person name="Andrzejewski T.M."/>
            <person name="Davidsen T.M."/>
            <person name="Wayne K.J."/>
            <person name="Tettelin H."/>
            <person name="Glass J.I."/>
            <person name="Rusch D."/>
            <person name="Podicherti R."/>
            <person name="Tsui H.-C.T."/>
            <person name="Winkler M.E."/>
        </authorList>
    </citation>
    <scope>NUCLEOTIDE SEQUENCE</scope>
</reference>